<dbReference type="PANTHER" id="PTHR21366">
    <property type="entry name" value="GLYOXALASE FAMILY PROTEIN"/>
    <property type="match status" value="1"/>
</dbReference>
<reference evidence="3 4" key="1">
    <citation type="journal article" date="2014" name="Int. J. Syst. Evol. Microbiol.">
        <title>Complete genome sequence of Corynebacterium casei LMG S-19264T (=DSM 44701T), isolated from a smear-ripened cheese.</title>
        <authorList>
            <consortium name="US DOE Joint Genome Institute (JGI-PGF)"/>
            <person name="Walter F."/>
            <person name="Albersmeier A."/>
            <person name="Kalinowski J."/>
            <person name="Ruckert C."/>
        </authorList>
    </citation>
    <scope>NUCLEOTIDE SEQUENCE [LARGE SCALE GENOMIC DNA]</scope>
    <source>
        <strain evidence="3 4">CGMCC 4.7111</strain>
    </source>
</reference>
<protein>
    <recommendedName>
        <fullName evidence="2">VOC domain-containing protein</fullName>
    </recommendedName>
</protein>
<name>A0A918D9N3_9ACTN</name>
<dbReference type="InterPro" id="IPR004360">
    <property type="entry name" value="Glyas_Fos-R_dOase_dom"/>
</dbReference>
<evidence type="ECO:0000256" key="1">
    <source>
        <dbReference type="SAM" id="MobiDB-lite"/>
    </source>
</evidence>
<dbReference type="InterPro" id="IPR050383">
    <property type="entry name" value="GlyoxalaseI/FosfomycinResist"/>
</dbReference>
<dbReference type="PANTHER" id="PTHR21366:SF14">
    <property type="entry name" value="GLYOXALASE DOMAIN-CONTAINING PROTEIN 5"/>
    <property type="match status" value="1"/>
</dbReference>
<dbReference type="InterPro" id="IPR037523">
    <property type="entry name" value="VOC_core"/>
</dbReference>
<dbReference type="Proteomes" id="UP000600365">
    <property type="component" value="Unassembled WGS sequence"/>
</dbReference>
<comment type="caution">
    <text evidence="3">The sequence shown here is derived from an EMBL/GenBank/DDBJ whole genome shotgun (WGS) entry which is preliminary data.</text>
</comment>
<proteinExistence type="predicted"/>
<gene>
    <name evidence="3" type="ORF">GCM10011579_082930</name>
</gene>
<dbReference type="PROSITE" id="PS51819">
    <property type="entry name" value="VOC"/>
    <property type="match status" value="1"/>
</dbReference>
<dbReference type="SUPFAM" id="SSF54593">
    <property type="entry name" value="Glyoxalase/Bleomycin resistance protein/Dihydroxybiphenyl dioxygenase"/>
    <property type="match status" value="1"/>
</dbReference>
<dbReference type="InterPro" id="IPR029068">
    <property type="entry name" value="Glyas_Bleomycin-R_OHBP_Dase"/>
</dbReference>
<accession>A0A918D9N3</accession>
<feature type="region of interest" description="Disordered" evidence="1">
    <location>
        <begin position="1"/>
        <end position="22"/>
    </location>
</feature>
<keyword evidence="4" id="KW-1185">Reference proteome</keyword>
<evidence type="ECO:0000313" key="3">
    <source>
        <dbReference type="EMBL" id="GGN88832.1"/>
    </source>
</evidence>
<dbReference type="EMBL" id="BMMM01000021">
    <property type="protein sequence ID" value="GGN88832.1"/>
    <property type="molecule type" value="Genomic_DNA"/>
</dbReference>
<evidence type="ECO:0000313" key="4">
    <source>
        <dbReference type="Proteomes" id="UP000600365"/>
    </source>
</evidence>
<organism evidence="3 4">
    <name type="scientific">Streptomyces albiflavescens</name>
    <dbReference type="NCBI Taxonomy" id="1623582"/>
    <lineage>
        <taxon>Bacteria</taxon>
        <taxon>Bacillati</taxon>
        <taxon>Actinomycetota</taxon>
        <taxon>Actinomycetes</taxon>
        <taxon>Kitasatosporales</taxon>
        <taxon>Streptomycetaceae</taxon>
        <taxon>Streptomyces</taxon>
    </lineage>
</organism>
<evidence type="ECO:0000259" key="2">
    <source>
        <dbReference type="PROSITE" id="PS51819"/>
    </source>
</evidence>
<feature type="domain" description="VOC" evidence="2">
    <location>
        <begin position="62"/>
        <end position="179"/>
    </location>
</feature>
<sequence>MNASDNTTCPAGLDERPQETGEQVRPVIEPALPDGTGTLWHGHPTQSLGDKPGSTPVCRVKAFDHLVLNVGDVERALDFYTQLLGLEPVRVAEWRAGAVPFPSVRITPETIIDLVSRPRGESNVDHICLTVEPLDWDEFIESETFTVLEGPVERFGARGTATSVYVQDPDGNTVELRWYPQDVRA</sequence>
<dbReference type="AlphaFoldDB" id="A0A918D9N3"/>
<dbReference type="Pfam" id="PF00903">
    <property type="entry name" value="Glyoxalase"/>
    <property type="match status" value="1"/>
</dbReference>
<dbReference type="Gene3D" id="3.10.180.10">
    <property type="entry name" value="2,3-Dihydroxybiphenyl 1,2-Dioxygenase, domain 1"/>
    <property type="match status" value="1"/>
</dbReference>